<name>A0A1I6K3T7_9SPHN</name>
<dbReference type="PRINTS" id="PR00173">
    <property type="entry name" value="EDTRNSPORT"/>
</dbReference>
<feature type="transmembrane region" description="Helical" evidence="7">
    <location>
        <begin position="51"/>
        <end position="72"/>
    </location>
</feature>
<evidence type="ECO:0000256" key="2">
    <source>
        <dbReference type="ARBA" id="ARBA00022448"/>
    </source>
</evidence>
<keyword evidence="5 7" id="KW-1133">Transmembrane helix</keyword>
<dbReference type="OrthoDB" id="9766690at2"/>
<keyword evidence="6 7" id="KW-0472">Membrane</keyword>
<protein>
    <submittedName>
        <fullName evidence="8">Na+/H+-dicarboxylate symporter</fullName>
    </submittedName>
</protein>
<reference evidence="8 9" key="1">
    <citation type="submission" date="2016-10" db="EMBL/GenBank/DDBJ databases">
        <authorList>
            <person name="de Groot N.N."/>
        </authorList>
    </citation>
    <scope>NUCLEOTIDE SEQUENCE [LARGE SCALE GENOMIC DNA]</scope>
    <source>
        <strain evidence="8 9">S5-249</strain>
    </source>
</reference>
<evidence type="ECO:0000256" key="6">
    <source>
        <dbReference type="ARBA" id="ARBA00023136"/>
    </source>
</evidence>
<organism evidence="8 9">
    <name type="scientific">Sphingomonas jatrophae</name>
    <dbReference type="NCBI Taxonomy" id="1166337"/>
    <lineage>
        <taxon>Bacteria</taxon>
        <taxon>Pseudomonadati</taxon>
        <taxon>Pseudomonadota</taxon>
        <taxon>Alphaproteobacteria</taxon>
        <taxon>Sphingomonadales</taxon>
        <taxon>Sphingomonadaceae</taxon>
        <taxon>Sphingomonas</taxon>
    </lineage>
</organism>
<evidence type="ECO:0000256" key="7">
    <source>
        <dbReference type="SAM" id="Phobius"/>
    </source>
</evidence>
<evidence type="ECO:0000256" key="4">
    <source>
        <dbReference type="ARBA" id="ARBA00022692"/>
    </source>
</evidence>
<keyword evidence="3" id="KW-1003">Cell membrane</keyword>
<feature type="transmembrane region" description="Helical" evidence="7">
    <location>
        <begin position="162"/>
        <end position="183"/>
    </location>
</feature>
<proteinExistence type="predicted"/>
<feature type="transmembrane region" description="Helical" evidence="7">
    <location>
        <begin position="323"/>
        <end position="341"/>
    </location>
</feature>
<feature type="transmembrane region" description="Helical" evidence="7">
    <location>
        <begin position="84"/>
        <end position="106"/>
    </location>
</feature>
<comment type="subcellular location">
    <subcellularLocation>
        <location evidence="1">Cell membrane</location>
        <topology evidence="1">Multi-pass membrane protein</topology>
    </subcellularLocation>
</comment>
<dbReference type="GO" id="GO:0015293">
    <property type="term" value="F:symporter activity"/>
    <property type="evidence" value="ECO:0007669"/>
    <property type="project" value="UniProtKB-KW"/>
</dbReference>
<feature type="transmembrane region" description="Helical" evidence="7">
    <location>
        <begin position="347"/>
        <end position="373"/>
    </location>
</feature>
<keyword evidence="2" id="KW-0813">Transport</keyword>
<dbReference type="PANTHER" id="PTHR42865:SF7">
    <property type="entry name" value="PROTON_GLUTAMATE-ASPARTATE SYMPORTER"/>
    <property type="match status" value="1"/>
</dbReference>
<dbReference type="PANTHER" id="PTHR42865">
    <property type="entry name" value="PROTON/GLUTAMATE-ASPARTATE SYMPORTER"/>
    <property type="match status" value="1"/>
</dbReference>
<dbReference type="Gene3D" id="1.10.3860.10">
    <property type="entry name" value="Sodium:dicarboxylate symporter"/>
    <property type="match status" value="1"/>
</dbReference>
<dbReference type="EMBL" id="FOZG01000001">
    <property type="protein sequence ID" value="SFR85857.1"/>
    <property type="molecule type" value="Genomic_DNA"/>
</dbReference>
<dbReference type="AlphaFoldDB" id="A0A1I6K3T7"/>
<dbReference type="GO" id="GO:0006835">
    <property type="term" value="P:dicarboxylic acid transport"/>
    <property type="evidence" value="ECO:0007669"/>
    <property type="project" value="TreeGrafter"/>
</dbReference>
<dbReference type="InterPro" id="IPR001991">
    <property type="entry name" value="Na-dicarboxylate_symporter"/>
</dbReference>
<feature type="transmembrane region" description="Helical" evidence="7">
    <location>
        <begin position="235"/>
        <end position="257"/>
    </location>
</feature>
<evidence type="ECO:0000256" key="3">
    <source>
        <dbReference type="ARBA" id="ARBA00022475"/>
    </source>
</evidence>
<dbReference type="RefSeq" id="WP_093312460.1">
    <property type="nucleotide sequence ID" value="NZ_FOZG01000001.1"/>
</dbReference>
<evidence type="ECO:0000313" key="9">
    <source>
        <dbReference type="Proteomes" id="UP000198824"/>
    </source>
</evidence>
<accession>A0A1I6K3T7</accession>
<dbReference type="STRING" id="1166337.SAMN05192580_1296"/>
<evidence type="ECO:0000256" key="1">
    <source>
        <dbReference type="ARBA" id="ARBA00004651"/>
    </source>
</evidence>
<dbReference type="InterPro" id="IPR036458">
    <property type="entry name" value="Na:dicarbo_symporter_sf"/>
</dbReference>
<feature type="transmembrane region" description="Helical" evidence="7">
    <location>
        <begin position="204"/>
        <end position="229"/>
    </location>
</feature>
<dbReference type="SUPFAM" id="SSF118215">
    <property type="entry name" value="Proton glutamate symport protein"/>
    <property type="match status" value="1"/>
</dbReference>
<evidence type="ECO:0000313" key="8">
    <source>
        <dbReference type="EMBL" id="SFR85857.1"/>
    </source>
</evidence>
<dbReference type="Pfam" id="PF00375">
    <property type="entry name" value="SDF"/>
    <property type="match status" value="1"/>
</dbReference>
<keyword evidence="4 7" id="KW-0812">Transmembrane</keyword>
<sequence length="438" mass="44751">MTAAARPPRAHGFALAVLAGVLLGLALGFLARALGDQGAGLARALELVGQLFVQLLKALVPPLVFTAIVASVARLRQLENAAGLVWRTLLWFGITALIAVSIGLTLGTVLEPGRHAGIAATAAHVPTTQGTWLDFLKGLVPANFLGIEASTKLADGGATTALGFNVLQILVVSLAIGIAAVRVGEAAAPFLAVNEALLAIVRRILWWVIRLTPIGTAGLLGTAIVKYGWAGLAPLGQFAFAVYLGLGLVLFVVYPLLLRLNGLSPAAFFAGAWPAIQLGFVSRSSIGTMPVTEAVTTANLGVPQSYAAFAIPLGATTKMDGCAAVYPAVAALFVAQFYGLPMGASDYLLVVLVSVLGSAATAGLTGATVMLTLTLSTLGLPLEGAGLLLAIDPIIDMGRTAVNVAGQALVATIVAKRQGLLDETRYASRAATGLPELA</sequence>
<gene>
    <name evidence="8" type="ORF">SAMN05192580_1296</name>
</gene>
<evidence type="ECO:0000256" key="5">
    <source>
        <dbReference type="ARBA" id="ARBA00022989"/>
    </source>
</evidence>
<dbReference type="GO" id="GO:0005886">
    <property type="term" value="C:plasma membrane"/>
    <property type="evidence" value="ECO:0007669"/>
    <property type="project" value="UniProtKB-SubCell"/>
</dbReference>
<dbReference type="Proteomes" id="UP000198824">
    <property type="component" value="Unassembled WGS sequence"/>
</dbReference>
<keyword evidence="9" id="KW-1185">Reference proteome</keyword>